<accession>A0AA39I0G7</accession>
<dbReference type="FunFam" id="2.40.10.10:FF:000028">
    <property type="entry name" value="Serine protease easter"/>
    <property type="match status" value="1"/>
</dbReference>
<evidence type="ECO:0000256" key="6">
    <source>
        <dbReference type="SAM" id="SignalP"/>
    </source>
</evidence>
<dbReference type="InterPro" id="IPR001254">
    <property type="entry name" value="Trypsin_dom"/>
</dbReference>
<dbReference type="PRINTS" id="PR00722">
    <property type="entry name" value="CHYMOTRYPSIN"/>
</dbReference>
<evidence type="ECO:0000313" key="9">
    <source>
        <dbReference type="Proteomes" id="UP001175271"/>
    </source>
</evidence>
<evidence type="ECO:0000256" key="5">
    <source>
        <dbReference type="RuleBase" id="RU363034"/>
    </source>
</evidence>
<sequence length="284" mass="31072">MKSLLVFVALFVPSLQFPLNGTLEGPDELIFNGAPAPNGAYPFFVSLQVQGYYHTCGGALISNQYILTAAHCVWSPQDNYYYAQQAEQAFVERVSIRLGTNLPNGGQLIRVRAAKVHPQYNRQSLMNDVAIVALAQPVRFSNLIRPIRLSASHTGPGSARVIGFGYMAYDPESKQGRSPPNLQHLQVSIDSDRTCNSQLFPSYMKATTICVMGNRAGVLPGDSGSPMVQQRGNQWVQIGIASFADHYGYLKNRNGQIFAPAGYVRVSSYCTFIAQLTGNAVQCQ</sequence>
<proteinExistence type="inferred from homology"/>
<keyword evidence="5" id="KW-0645">Protease</keyword>
<dbReference type="InterPro" id="IPR009003">
    <property type="entry name" value="Peptidase_S1_PA"/>
</dbReference>
<dbReference type="SMART" id="SM00020">
    <property type="entry name" value="Tryp_SPc"/>
    <property type="match status" value="1"/>
</dbReference>
<dbReference type="SUPFAM" id="SSF50494">
    <property type="entry name" value="Trypsin-like serine proteases"/>
    <property type="match status" value="1"/>
</dbReference>
<organism evidence="8 9">
    <name type="scientific">Steinernema hermaphroditum</name>
    <dbReference type="NCBI Taxonomy" id="289476"/>
    <lineage>
        <taxon>Eukaryota</taxon>
        <taxon>Metazoa</taxon>
        <taxon>Ecdysozoa</taxon>
        <taxon>Nematoda</taxon>
        <taxon>Chromadorea</taxon>
        <taxon>Rhabditida</taxon>
        <taxon>Tylenchina</taxon>
        <taxon>Panagrolaimomorpha</taxon>
        <taxon>Strongyloidoidea</taxon>
        <taxon>Steinernematidae</taxon>
        <taxon>Steinernema</taxon>
    </lineage>
</organism>
<dbReference type="PROSITE" id="PS00135">
    <property type="entry name" value="TRYPSIN_SER"/>
    <property type="match status" value="1"/>
</dbReference>
<feature type="domain" description="Peptidase S1" evidence="7">
    <location>
        <begin position="30"/>
        <end position="278"/>
    </location>
</feature>
<evidence type="ECO:0000313" key="8">
    <source>
        <dbReference type="EMBL" id="KAK0415525.1"/>
    </source>
</evidence>
<evidence type="ECO:0000256" key="4">
    <source>
        <dbReference type="ARBA" id="ARBA00024195"/>
    </source>
</evidence>
<dbReference type="EMBL" id="JAUCMV010000002">
    <property type="protein sequence ID" value="KAK0415525.1"/>
    <property type="molecule type" value="Genomic_DNA"/>
</dbReference>
<dbReference type="InterPro" id="IPR018114">
    <property type="entry name" value="TRYPSIN_HIS"/>
</dbReference>
<keyword evidence="9" id="KW-1185">Reference proteome</keyword>
<comment type="similarity">
    <text evidence="4">Belongs to the peptidase S1 family. CLIP subfamily.</text>
</comment>
<dbReference type="Pfam" id="PF00089">
    <property type="entry name" value="Trypsin"/>
    <property type="match status" value="1"/>
</dbReference>
<dbReference type="PANTHER" id="PTHR24250">
    <property type="entry name" value="CHYMOTRYPSIN-RELATED"/>
    <property type="match status" value="1"/>
</dbReference>
<dbReference type="PANTHER" id="PTHR24250:SF27">
    <property type="entry name" value="ELASTASE 2 LIKE"/>
    <property type="match status" value="1"/>
</dbReference>
<dbReference type="PROSITE" id="PS00134">
    <property type="entry name" value="TRYPSIN_HIS"/>
    <property type="match status" value="1"/>
</dbReference>
<evidence type="ECO:0000256" key="2">
    <source>
        <dbReference type="ARBA" id="ARBA00023157"/>
    </source>
</evidence>
<keyword evidence="5" id="KW-0378">Hydrolase</keyword>
<evidence type="ECO:0000256" key="3">
    <source>
        <dbReference type="ARBA" id="ARBA00023180"/>
    </source>
</evidence>
<dbReference type="AlphaFoldDB" id="A0AA39I0G7"/>
<dbReference type="PROSITE" id="PS50240">
    <property type="entry name" value="TRYPSIN_DOM"/>
    <property type="match status" value="1"/>
</dbReference>
<keyword evidence="3" id="KW-0325">Glycoprotein</keyword>
<reference evidence="8" key="1">
    <citation type="submission" date="2023-06" db="EMBL/GenBank/DDBJ databases">
        <title>Genomic analysis of the entomopathogenic nematode Steinernema hermaphroditum.</title>
        <authorList>
            <person name="Schwarz E.M."/>
            <person name="Heppert J.K."/>
            <person name="Baniya A."/>
            <person name="Schwartz H.T."/>
            <person name="Tan C.-H."/>
            <person name="Antoshechkin I."/>
            <person name="Sternberg P.W."/>
            <person name="Goodrich-Blair H."/>
            <person name="Dillman A.R."/>
        </authorList>
    </citation>
    <scope>NUCLEOTIDE SEQUENCE</scope>
    <source>
        <strain evidence="8">PS9179</strain>
        <tissue evidence="8">Whole animal</tissue>
    </source>
</reference>
<evidence type="ECO:0000256" key="1">
    <source>
        <dbReference type="ARBA" id="ARBA00022729"/>
    </source>
</evidence>
<evidence type="ECO:0000259" key="7">
    <source>
        <dbReference type="PROSITE" id="PS50240"/>
    </source>
</evidence>
<name>A0AA39I0G7_9BILA</name>
<keyword evidence="2" id="KW-1015">Disulfide bond</keyword>
<dbReference type="GO" id="GO:0004252">
    <property type="term" value="F:serine-type endopeptidase activity"/>
    <property type="evidence" value="ECO:0007669"/>
    <property type="project" value="InterPro"/>
</dbReference>
<feature type="signal peptide" evidence="6">
    <location>
        <begin position="1"/>
        <end position="16"/>
    </location>
</feature>
<keyword evidence="1 6" id="KW-0732">Signal</keyword>
<protein>
    <recommendedName>
        <fullName evidence="7">Peptidase S1 domain-containing protein</fullName>
    </recommendedName>
</protein>
<dbReference type="CDD" id="cd00190">
    <property type="entry name" value="Tryp_SPc"/>
    <property type="match status" value="1"/>
</dbReference>
<dbReference type="GO" id="GO:0006508">
    <property type="term" value="P:proteolysis"/>
    <property type="evidence" value="ECO:0007669"/>
    <property type="project" value="UniProtKB-KW"/>
</dbReference>
<dbReference type="InterPro" id="IPR043504">
    <property type="entry name" value="Peptidase_S1_PA_chymotrypsin"/>
</dbReference>
<dbReference type="InterPro" id="IPR033116">
    <property type="entry name" value="TRYPSIN_SER"/>
</dbReference>
<dbReference type="Proteomes" id="UP001175271">
    <property type="component" value="Unassembled WGS sequence"/>
</dbReference>
<keyword evidence="5" id="KW-0720">Serine protease</keyword>
<dbReference type="InterPro" id="IPR001314">
    <property type="entry name" value="Peptidase_S1A"/>
</dbReference>
<gene>
    <name evidence="8" type="ORF">QR680_011991</name>
</gene>
<comment type="caution">
    <text evidence="8">The sequence shown here is derived from an EMBL/GenBank/DDBJ whole genome shotgun (WGS) entry which is preliminary data.</text>
</comment>
<dbReference type="Gene3D" id="2.40.10.10">
    <property type="entry name" value="Trypsin-like serine proteases"/>
    <property type="match status" value="1"/>
</dbReference>
<feature type="chain" id="PRO_5041297215" description="Peptidase S1 domain-containing protein" evidence="6">
    <location>
        <begin position="17"/>
        <end position="284"/>
    </location>
</feature>